<dbReference type="PROSITE" id="PS50995">
    <property type="entry name" value="HTH_MARR_2"/>
    <property type="match status" value="1"/>
</dbReference>
<reference evidence="4 5" key="1">
    <citation type="submission" date="2019-06" db="EMBL/GenBank/DDBJ databases">
        <authorList>
            <person name="Livingstone P."/>
            <person name="Whitworth D."/>
        </authorList>
    </citation>
    <scope>NUCLEOTIDE SEQUENCE [LARGE SCALE GENOMIC DNA]</scope>
    <source>
        <strain evidence="4 5">AM401</strain>
    </source>
</reference>
<dbReference type="SUPFAM" id="SSF55729">
    <property type="entry name" value="Acyl-CoA N-acyltransferases (Nat)"/>
    <property type="match status" value="1"/>
</dbReference>
<dbReference type="InterPro" id="IPR000182">
    <property type="entry name" value="GNAT_dom"/>
</dbReference>
<dbReference type="GO" id="GO:0008080">
    <property type="term" value="F:N-acetyltransferase activity"/>
    <property type="evidence" value="ECO:0007669"/>
    <property type="project" value="InterPro"/>
</dbReference>
<evidence type="ECO:0000259" key="2">
    <source>
        <dbReference type="PROSITE" id="PS50995"/>
    </source>
</evidence>
<dbReference type="Gene3D" id="3.40.630.30">
    <property type="match status" value="1"/>
</dbReference>
<organism evidence="4 5">
    <name type="scientific">Myxococcus llanfairpwllgwyngyllgogerychwyrndrobwllllantysiliogogogochensis</name>
    <dbReference type="NCBI Taxonomy" id="2590453"/>
    <lineage>
        <taxon>Bacteria</taxon>
        <taxon>Pseudomonadati</taxon>
        <taxon>Myxococcota</taxon>
        <taxon>Myxococcia</taxon>
        <taxon>Myxococcales</taxon>
        <taxon>Cystobacterineae</taxon>
        <taxon>Myxococcaceae</taxon>
        <taxon>Myxococcus</taxon>
    </lineage>
</organism>
<sequence length="310" mass="34889">MAQTRRDQGVAAVRHFNRFYTQKIGVLDEGLLNSEFSLTEARVIYELFHRETPTAAELSRELALDPGYLSRLLRNFGTQGLIEKVTSATDGRQHLVRLTAKGEQTYERLNSRSHDSIRALISPLKTDARQRLLDAMQTIQELLGEKPPASSADVVLRPHRPGDIGWVIHRHGVLYSQEYGWDERFEALVASVAAKFILEQEPARERCWIAEVNGRSVGSVFLVRDTKTVAKLRLLLVEPSARGLGIGTRLVDACVTFAREAGYRKVRLWTDSQLHAARRVYEGAGFARASAEPHEEFGEGLIGETWELKL</sequence>
<dbReference type="InterPro" id="IPR016181">
    <property type="entry name" value="Acyl_CoA_acyltransferase"/>
</dbReference>
<dbReference type="InterPro" id="IPR036388">
    <property type="entry name" value="WH-like_DNA-bd_sf"/>
</dbReference>
<proteinExistence type="predicted"/>
<dbReference type="Proteomes" id="UP000315369">
    <property type="component" value="Unassembled WGS sequence"/>
</dbReference>
<dbReference type="InterPro" id="IPR036390">
    <property type="entry name" value="WH_DNA-bd_sf"/>
</dbReference>
<keyword evidence="1" id="KW-0808">Transferase</keyword>
<dbReference type="OrthoDB" id="273614at2"/>
<evidence type="ECO:0000313" key="4">
    <source>
        <dbReference type="EMBL" id="TQF11657.1"/>
    </source>
</evidence>
<evidence type="ECO:0000313" key="5">
    <source>
        <dbReference type="Proteomes" id="UP000315369"/>
    </source>
</evidence>
<evidence type="ECO:0000259" key="3">
    <source>
        <dbReference type="PROSITE" id="PS51186"/>
    </source>
</evidence>
<dbReference type="PANTHER" id="PTHR13947:SF37">
    <property type="entry name" value="LD18367P"/>
    <property type="match status" value="1"/>
</dbReference>
<name>A0A540WRU5_9BACT</name>
<keyword evidence="5" id="KW-1185">Reference proteome</keyword>
<dbReference type="Pfam" id="PF12802">
    <property type="entry name" value="MarR_2"/>
    <property type="match status" value="1"/>
</dbReference>
<dbReference type="Pfam" id="PF00583">
    <property type="entry name" value="Acetyltransf_1"/>
    <property type="match status" value="1"/>
</dbReference>
<feature type="domain" description="N-acetyltransferase" evidence="3">
    <location>
        <begin position="154"/>
        <end position="310"/>
    </location>
</feature>
<dbReference type="PANTHER" id="PTHR13947">
    <property type="entry name" value="GNAT FAMILY N-ACETYLTRANSFERASE"/>
    <property type="match status" value="1"/>
</dbReference>
<dbReference type="PROSITE" id="PS51186">
    <property type="entry name" value="GNAT"/>
    <property type="match status" value="1"/>
</dbReference>
<dbReference type="InterPro" id="IPR050769">
    <property type="entry name" value="NAT_camello-type"/>
</dbReference>
<dbReference type="EMBL" id="VIFM01000176">
    <property type="protein sequence ID" value="TQF11657.1"/>
    <property type="molecule type" value="Genomic_DNA"/>
</dbReference>
<dbReference type="Gene3D" id="1.10.10.10">
    <property type="entry name" value="Winged helix-like DNA-binding domain superfamily/Winged helix DNA-binding domain"/>
    <property type="match status" value="1"/>
</dbReference>
<gene>
    <name evidence="4" type="ORF">FJV41_33080</name>
</gene>
<dbReference type="RefSeq" id="WP_141646586.1">
    <property type="nucleotide sequence ID" value="NZ_VIFM01000176.1"/>
</dbReference>
<comment type="caution">
    <text evidence="4">The sequence shown here is derived from an EMBL/GenBank/DDBJ whole genome shotgun (WGS) entry which is preliminary data.</text>
</comment>
<accession>A0A540WRU5</accession>
<dbReference type="SMART" id="SM00347">
    <property type="entry name" value="HTH_MARR"/>
    <property type="match status" value="1"/>
</dbReference>
<evidence type="ECO:0000256" key="1">
    <source>
        <dbReference type="ARBA" id="ARBA00022679"/>
    </source>
</evidence>
<dbReference type="GO" id="GO:0003700">
    <property type="term" value="F:DNA-binding transcription factor activity"/>
    <property type="evidence" value="ECO:0007669"/>
    <property type="project" value="InterPro"/>
</dbReference>
<protein>
    <submittedName>
        <fullName evidence="4">MarR family transcriptional regulator</fullName>
    </submittedName>
</protein>
<dbReference type="CDD" id="cd04301">
    <property type="entry name" value="NAT_SF"/>
    <property type="match status" value="1"/>
</dbReference>
<feature type="domain" description="HTH marR-type" evidence="2">
    <location>
        <begin position="1"/>
        <end position="141"/>
    </location>
</feature>
<dbReference type="AlphaFoldDB" id="A0A540WRU5"/>
<dbReference type="SUPFAM" id="SSF46785">
    <property type="entry name" value="Winged helix' DNA-binding domain"/>
    <property type="match status" value="1"/>
</dbReference>
<dbReference type="InterPro" id="IPR000835">
    <property type="entry name" value="HTH_MarR-typ"/>
</dbReference>